<accession>A0ABW0KMU8</accession>
<organism evidence="3 4">
    <name type="scientific">Prosthecobacter fluviatilis</name>
    <dbReference type="NCBI Taxonomy" id="445931"/>
    <lineage>
        <taxon>Bacteria</taxon>
        <taxon>Pseudomonadati</taxon>
        <taxon>Verrucomicrobiota</taxon>
        <taxon>Verrucomicrobiia</taxon>
        <taxon>Verrucomicrobiales</taxon>
        <taxon>Verrucomicrobiaceae</taxon>
        <taxon>Prosthecobacter</taxon>
    </lineage>
</organism>
<dbReference type="PROSITE" id="PS51257">
    <property type="entry name" value="PROKAR_LIPOPROTEIN"/>
    <property type="match status" value="1"/>
</dbReference>
<proteinExistence type="predicted"/>
<dbReference type="Proteomes" id="UP001596052">
    <property type="component" value="Unassembled WGS sequence"/>
</dbReference>
<protein>
    <submittedName>
        <fullName evidence="3">Uncharacterized protein</fullName>
    </submittedName>
</protein>
<name>A0ABW0KMU8_9BACT</name>
<gene>
    <name evidence="3" type="ORF">ACFQDI_04240</name>
</gene>
<dbReference type="EMBL" id="JBHSMQ010000001">
    <property type="protein sequence ID" value="MFC5454058.1"/>
    <property type="molecule type" value="Genomic_DNA"/>
</dbReference>
<sequence>MTSLRFIFAALVAPALLVSCGSFEHYDSKFPTVSQQDAYDVSWGLSPRKARGNPKMRYQYNARAEQAAGMSLEPSAPAAPALAPAPEPAPSRPAPSSSPTIPPTLR</sequence>
<evidence type="ECO:0000313" key="3">
    <source>
        <dbReference type="EMBL" id="MFC5454058.1"/>
    </source>
</evidence>
<evidence type="ECO:0000256" key="1">
    <source>
        <dbReference type="SAM" id="MobiDB-lite"/>
    </source>
</evidence>
<feature type="compositionally biased region" description="Pro residues" evidence="1">
    <location>
        <begin position="83"/>
        <end position="93"/>
    </location>
</feature>
<evidence type="ECO:0000313" key="4">
    <source>
        <dbReference type="Proteomes" id="UP001596052"/>
    </source>
</evidence>
<keyword evidence="4" id="KW-1185">Reference proteome</keyword>
<reference evidence="4" key="1">
    <citation type="journal article" date="2019" name="Int. J. Syst. Evol. Microbiol.">
        <title>The Global Catalogue of Microorganisms (GCM) 10K type strain sequencing project: providing services to taxonomists for standard genome sequencing and annotation.</title>
        <authorList>
            <consortium name="The Broad Institute Genomics Platform"/>
            <consortium name="The Broad Institute Genome Sequencing Center for Infectious Disease"/>
            <person name="Wu L."/>
            <person name="Ma J."/>
        </authorList>
    </citation>
    <scope>NUCLEOTIDE SEQUENCE [LARGE SCALE GENOMIC DNA]</scope>
    <source>
        <strain evidence="4">CGMCC 4.1469</strain>
    </source>
</reference>
<feature type="region of interest" description="Disordered" evidence="1">
    <location>
        <begin position="67"/>
        <end position="106"/>
    </location>
</feature>
<comment type="caution">
    <text evidence="3">The sequence shown here is derived from an EMBL/GenBank/DDBJ whole genome shotgun (WGS) entry which is preliminary data.</text>
</comment>
<feature type="signal peptide" evidence="2">
    <location>
        <begin position="1"/>
        <end position="24"/>
    </location>
</feature>
<dbReference type="RefSeq" id="WP_377163741.1">
    <property type="nucleotide sequence ID" value="NZ_JBHSMQ010000001.1"/>
</dbReference>
<feature type="chain" id="PRO_5046950244" evidence="2">
    <location>
        <begin position="25"/>
        <end position="106"/>
    </location>
</feature>
<keyword evidence="2" id="KW-0732">Signal</keyword>
<evidence type="ECO:0000256" key="2">
    <source>
        <dbReference type="SAM" id="SignalP"/>
    </source>
</evidence>